<reference evidence="2" key="1">
    <citation type="submission" date="2014-11" db="EMBL/GenBank/DDBJ databases">
        <authorList>
            <person name="Amaro Gonzalez C."/>
        </authorList>
    </citation>
    <scope>NUCLEOTIDE SEQUENCE</scope>
</reference>
<evidence type="ECO:0000256" key="1">
    <source>
        <dbReference type="SAM" id="MobiDB-lite"/>
    </source>
</evidence>
<evidence type="ECO:0000313" key="2">
    <source>
        <dbReference type="EMBL" id="JAH09311.1"/>
    </source>
</evidence>
<dbReference type="EMBL" id="GBXM01099266">
    <property type="protein sequence ID" value="JAH09311.1"/>
    <property type="molecule type" value="Transcribed_RNA"/>
</dbReference>
<organism evidence="2">
    <name type="scientific">Anguilla anguilla</name>
    <name type="common">European freshwater eel</name>
    <name type="synonym">Muraena anguilla</name>
    <dbReference type="NCBI Taxonomy" id="7936"/>
    <lineage>
        <taxon>Eukaryota</taxon>
        <taxon>Metazoa</taxon>
        <taxon>Chordata</taxon>
        <taxon>Craniata</taxon>
        <taxon>Vertebrata</taxon>
        <taxon>Euteleostomi</taxon>
        <taxon>Actinopterygii</taxon>
        <taxon>Neopterygii</taxon>
        <taxon>Teleostei</taxon>
        <taxon>Anguilliformes</taxon>
        <taxon>Anguillidae</taxon>
        <taxon>Anguilla</taxon>
    </lineage>
</organism>
<name>A0A0E9PXI0_ANGAN</name>
<accession>A0A0E9PXI0</accession>
<dbReference type="AlphaFoldDB" id="A0A0E9PXI0"/>
<proteinExistence type="predicted"/>
<sequence length="25" mass="2639">MGPQCSHGDLDMTEDPHPSCPSSPI</sequence>
<reference evidence="2" key="2">
    <citation type="journal article" date="2015" name="Fish Shellfish Immunol.">
        <title>Early steps in the European eel (Anguilla anguilla)-Vibrio vulnificus interaction in the gills: Role of the RtxA13 toxin.</title>
        <authorList>
            <person name="Callol A."/>
            <person name="Pajuelo D."/>
            <person name="Ebbesson L."/>
            <person name="Teles M."/>
            <person name="MacKenzie S."/>
            <person name="Amaro C."/>
        </authorList>
    </citation>
    <scope>NUCLEOTIDE SEQUENCE</scope>
</reference>
<protein>
    <submittedName>
        <fullName evidence="2">Uncharacterized protein</fullName>
    </submittedName>
</protein>
<feature type="region of interest" description="Disordered" evidence="1">
    <location>
        <begin position="1"/>
        <end position="25"/>
    </location>
</feature>
<feature type="compositionally biased region" description="Basic and acidic residues" evidence="1">
    <location>
        <begin position="8"/>
        <end position="17"/>
    </location>
</feature>